<feature type="transmembrane region" description="Helical" evidence="7">
    <location>
        <begin position="79"/>
        <end position="99"/>
    </location>
</feature>
<feature type="domain" description="Bacterial sugar transferase" evidence="8">
    <location>
        <begin position="277"/>
        <end position="461"/>
    </location>
</feature>
<dbReference type="GO" id="GO:0016780">
    <property type="term" value="F:phosphotransferase activity, for other substituted phosphate groups"/>
    <property type="evidence" value="ECO:0007669"/>
    <property type="project" value="TreeGrafter"/>
</dbReference>
<sequence length="468" mass="53650">MKKGFLYEHSVAIGLLMRVFDLFAIVGAALLTYWMHFDTWEPPSNYVRAVIIGVLLSLMAFDQMQVYRAWRGTSIASEVRTLGLAWTLTYILLSAVLVLTEQHEEFARRWLISWYGAGLLFFIAFRSSLRHSLRFLRSGGRNTRRVVVAIVGDLGFQVIQQLQEARWTGLIVVGYFEDRSEERVGDIYGVPRLGNLEDMAAFVEAGHTDQVWLTLPFRAEERMRQILVSLRHCTADIRMVPDIFGFSLLNHSLGEVAGIPVINLSSTPMVGVNRVVKAIEDRVIASIILLLISPLMICVALGIKLTSAGPVFFRQERLGYDGRVFRVWKFRSMKVHQEREGKVTQAKKNDSRITPFGAFLRRTSLDELPQFFNVLDGSMSIVGPRPHAVAHNEEYKDLVDRYMRRHKVKPGITGWAQVNGFRGETDTLEKMEKRVEYDLYYIEHWSLLFDLKIIFMTIFKGFVNPNAY</sequence>
<evidence type="ECO:0000313" key="10">
    <source>
        <dbReference type="Proteomes" id="UP000246569"/>
    </source>
</evidence>
<evidence type="ECO:0000256" key="2">
    <source>
        <dbReference type="ARBA" id="ARBA00006464"/>
    </source>
</evidence>
<evidence type="ECO:0000256" key="4">
    <source>
        <dbReference type="ARBA" id="ARBA00022692"/>
    </source>
</evidence>
<dbReference type="RefSeq" id="WP_110020532.1">
    <property type="nucleotide sequence ID" value="NZ_QGTJ01000017.1"/>
</dbReference>
<dbReference type="Gene3D" id="3.40.50.720">
    <property type="entry name" value="NAD(P)-binding Rossmann-like Domain"/>
    <property type="match status" value="1"/>
</dbReference>
<dbReference type="NCBIfam" id="TIGR03025">
    <property type="entry name" value="EPS_sugtrans"/>
    <property type="match status" value="1"/>
</dbReference>
<keyword evidence="10" id="KW-1185">Reference proteome</keyword>
<dbReference type="AlphaFoldDB" id="A0A317MRM1"/>
<keyword evidence="6 7" id="KW-0472">Membrane</keyword>
<keyword evidence="3 9" id="KW-0808">Transferase</keyword>
<evidence type="ECO:0000313" key="9">
    <source>
        <dbReference type="EMBL" id="PWV58447.1"/>
    </source>
</evidence>
<dbReference type="InterPro" id="IPR017475">
    <property type="entry name" value="EPS_sugar_tfrase"/>
</dbReference>
<protein>
    <submittedName>
        <fullName evidence="9">Putative colanic acid biosynthesis UDP-glucose lipid carrier transferase</fullName>
    </submittedName>
</protein>
<dbReference type="PANTHER" id="PTHR30576:SF0">
    <property type="entry name" value="UNDECAPRENYL-PHOSPHATE N-ACETYLGALACTOSAMINYL 1-PHOSPHATE TRANSFERASE-RELATED"/>
    <property type="match status" value="1"/>
</dbReference>
<reference evidence="9 10" key="1">
    <citation type="submission" date="2018-05" db="EMBL/GenBank/DDBJ databases">
        <title>Genomic Encyclopedia of Type Strains, Phase IV (KMG-IV): sequencing the most valuable type-strain genomes for metagenomic binning, comparative biology and taxonomic classification.</title>
        <authorList>
            <person name="Goeker M."/>
        </authorList>
    </citation>
    <scope>NUCLEOTIDE SEQUENCE [LARGE SCALE GENOMIC DNA]</scope>
    <source>
        <strain evidence="9 10">DSM 23606</strain>
    </source>
</reference>
<dbReference type="GO" id="GO:0016020">
    <property type="term" value="C:membrane"/>
    <property type="evidence" value="ECO:0007669"/>
    <property type="project" value="UniProtKB-SubCell"/>
</dbReference>
<evidence type="ECO:0000256" key="5">
    <source>
        <dbReference type="ARBA" id="ARBA00022989"/>
    </source>
</evidence>
<dbReference type="InterPro" id="IPR017473">
    <property type="entry name" value="Undecaprenyl-P_gluc_Ptfrase"/>
</dbReference>
<dbReference type="NCBIfam" id="TIGR03023">
    <property type="entry name" value="WcaJ_sugtrans"/>
    <property type="match status" value="1"/>
</dbReference>
<feature type="transmembrane region" description="Helical" evidence="7">
    <location>
        <begin position="12"/>
        <end position="34"/>
    </location>
</feature>
<evidence type="ECO:0000256" key="1">
    <source>
        <dbReference type="ARBA" id="ARBA00004141"/>
    </source>
</evidence>
<dbReference type="OrthoDB" id="9808602at2"/>
<organism evidence="9 10">
    <name type="scientific">Plasticicumulans acidivorans</name>
    <dbReference type="NCBI Taxonomy" id="886464"/>
    <lineage>
        <taxon>Bacteria</taxon>
        <taxon>Pseudomonadati</taxon>
        <taxon>Pseudomonadota</taxon>
        <taxon>Gammaproteobacteria</taxon>
        <taxon>Candidatus Competibacteraceae</taxon>
        <taxon>Plasticicumulans</taxon>
    </lineage>
</organism>
<evidence type="ECO:0000256" key="6">
    <source>
        <dbReference type="ARBA" id="ARBA00023136"/>
    </source>
</evidence>
<comment type="caution">
    <text evidence="9">The sequence shown here is derived from an EMBL/GenBank/DDBJ whole genome shotgun (WGS) entry which is preliminary data.</text>
</comment>
<dbReference type="Proteomes" id="UP000246569">
    <property type="component" value="Unassembled WGS sequence"/>
</dbReference>
<gene>
    <name evidence="9" type="ORF">C7443_1177</name>
</gene>
<comment type="subcellular location">
    <subcellularLocation>
        <location evidence="1">Membrane</location>
        <topology evidence="1">Multi-pass membrane protein</topology>
    </subcellularLocation>
</comment>
<name>A0A317MRM1_9GAMM</name>
<evidence type="ECO:0000256" key="3">
    <source>
        <dbReference type="ARBA" id="ARBA00022679"/>
    </source>
</evidence>
<evidence type="ECO:0000256" key="7">
    <source>
        <dbReference type="SAM" id="Phobius"/>
    </source>
</evidence>
<dbReference type="Pfam" id="PF02397">
    <property type="entry name" value="Bac_transf"/>
    <property type="match status" value="1"/>
</dbReference>
<dbReference type="InterPro" id="IPR003362">
    <property type="entry name" value="Bact_transf"/>
</dbReference>
<dbReference type="EMBL" id="QGTJ01000017">
    <property type="protein sequence ID" value="PWV58447.1"/>
    <property type="molecule type" value="Genomic_DNA"/>
</dbReference>
<keyword evidence="4 7" id="KW-0812">Transmembrane</keyword>
<dbReference type="Pfam" id="PF13727">
    <property type="entry name" value="CoA_binding_3"/>
    <property type="match status" value="1"/>
</dbReference>
<accession>A0A317MRM1</accession>
<comment type="similarity">
    <text evidence="2">Belongs to the bacterial sugar transferase family.</text>
</comment>
<dbReference type="PANTHER" id="PTHR30576">
    <property type="entry name" value="COLANIC BIOSYNTHESIS UDP-GLUCOSE LIPID CARRIER TRANSFERASE"/>
    <property type="match status" value="1"/>
</dbReference>
<proteinExistence type="inferred from homology"/>
<feature type="transmembrane region" description="Helical" evidence="7">
    <location>
        <begin position="283"/>
        <end position="303"/>
    </location>
</feature>
<feature type="transmembrane region" description="Helical" evidence="7">
    <location>
        <begin position="111"/>
        <end position="129"/>
    </location>
</feature>
<feature type="transmembrane region" description="Helical" evidence="7">
    <location>
        <begin position="46"/>
        <end position="67"/>
    </location>
</feature>
<keyword evidence="5 7" id="KW-1133">Transmembrane helix</keyword>
<evidence type="ECO:0000259" key="8">
    <source>
        <dbReference type="Pfam" id="PF02397"/>
    </source>
</evidence>